<accession>A0A1F6DXK8</accession>
<dbReference type="EMBL" id="MFLK01000018">
    <property type="protein sequence ID" value="OGG66174.1"/>
    <property type="molecule type" value="Genomic_DNA"/>
</dbReference>
<dbReference type="Proteomes" id="UP000177652">
    <property type="component" value="Unassembled WGS sequence"/>
</dbReference>
<evidence type="ECO:0000313" key="2">
    <source>
        <dbReference type="Proteomes" id="UP000177652"/>
    </source>
</evidence>
<dbReference type="AlphaFoldDB" id="A0A1F6DXK8"/>
<evidence type="ECO:0008006" key="3">
    <source>
        <dbReference type="Google" id="ProtNLM"/>
    </source>
</evidence>
<gene>
    <name evidence="1" type="ORF">A3D71_01500</name>
</gene>
<name>A0A1F6DXK8_9BACT</name>
<comment type="caution">
    <text evidence="1">The sequence shown here is derived from an EMBL/GenBank/DDBJ whole genome shotgun (WGS) entry which is preliminary data.</text>
</comment>
<protein>
    <recommendedName>
        <fullName evidence="3">Transglutaminase-like domain-containing protein</fullName>
    </recommendedName>
</protein>
<organism evidence="1 2">
    <name type="scientific">Candidatus Kaiserbacteria bacterium RIFCSPHIGHO2_02_FULL_55_20</name>
    <dbReference type="NCBI Taxonomy" id="1798497"/>
    <lineage>
        <taxon>Bacteria</taxon>
        <taxon>Candidatus Kaiseribacteriota</taxon>
    </lineage>
</organism>
<reference evidence="1 2" key="1">
    <citation type="journal article" date="2016" name="Nat. Commun.">
        <title>Thousands of microbial genomes shed light on interconnected biogeochemical processes in an aquifer system.</title>
        <authorList>
            <person name="Anantharaman K."/>
            <person name="Brown C.T."/>
            <person name="Hug L.A."/>
            <person name="Sharon I."/>
            <person name="Castelle C.J."/>
            <person name="Probst A.J."/>
            <person name="Thomas B.C."/>
            <person name="Singh A."/>
            <person name="Wilkins M.J."/>
            <person name="Karaoz U."/>
            <person name="Brodie E.L."/>
            <person name="Williams K.H."/>
            <person name="Hubbard S.S."/>
            <person name="Banfield J.F."/>
        </authorList>
    </citation>
    <scope>NUCLEOTIDE SEQUENCE [LARGE SCALE GENOMIC DNA]</scope>
</reference>
<sequence length="210" mass="24556">MYKERIRAALSPSERKIFAKLTTAKKIQDFLDKLPINFELRGETYMSPRRLLRERTAHCFEGALLAAAAFAYHGQRPLLLDLQTLPSDEDHVVALFKENGLWGAISKTNHAILRYRDPIYRTVRELAMSYAHEYVLENGRKSMLAYSKPYDLRRFAPERWVTEEGDLVWLVDVLDDSRHSPLAPKKSMRTLRPASKIELRALEIEEWKRR</sequence>
<proteinExistence type="predicted"/>
<evidence type="ECO:0000313" key="1">
    <source>
        <dbReference type="EMBL" id="OGG66174.1"/>
    </source>
</evidence>
<dbReference type="STRING" id="1798497.A3D71_01500"/>